<dbReference type="HOGENOM" id="CLU_042688_6_0_1"/>
<dbReference type="InterPro" id="IPR044053">
    <property type="entry name" value="AsaB-like"/>
</dbReference>
<keyword evidence="5" id="KW-1185">Reference proteome</keyword>
<comment type="similarity">
    <text evidence="1">Belongs to the asaB hydroxylase/desaturase family.</text>
</comment>
<dbReference type="EMBL" id="KN837108">
    <property type="protein sequence ID" value="KIJ46281.1"/>
    <property type="molecule type" value="Genomic_DNA"/>
</dbReference>
<dbReference type="OrthoDB" id="412788at2759"/>
<gene>
    <name evidence="4" type="ORF">M422DRAFT_250330</name>
    <name evidence="3" type="ORF">M422DRAFT_274885</name>
</gene>
<dbReference type="EMBL" id="KN837498">
    <property type="protein sequence ID" value="KIJ24358.1"/>
    <property type="molecule type" value="Genomic_DNA"/>
</dbReference>
<dbReference type="GO" id="GO:0016491">
    <property type="term" value="F:oxidoreductase activity"/>
    <property type="evidence" value="ECO:0007669"/>
    <property type="project" value="InterPro"/>
</dbReference>
<feature type="region of interest" description="Disordered" evidence="2">
    <location>
        <begin position="1"/>
        <end position="20"/>
    </location>
</feature>
<dbReference type="AlphaFoldDB" id="A0A0C9T601"/>
<name>A0A0C9T601_SPHS4</name>
<evidence type="ECO:0000313" key="5">
    <source>
        <dbReference type="Proteomes" id="UP000054279"/>
    </source>
</evidence>
<protein>
    <submittedName>
        <fullName evidence="3">Uncharacterized protein</fullName>
    </submittedName>
</protein>
<feature type="non-terminal residue" evidence="3">
    <location>
        <position position="1"/>
    </location>
</feature>
<evidence type="ECO:0000256" key="2">
    <source>
        <dbReference type="SAM" id="MobiDB-lite"/>
    </source>
</evidence>
<dbReference type="PANTHER" id="PTHR34598">
    <property type="entry name" value="BLL6449 PROTEIN"/>
    <property type="match status" value="1"/>
</dbReference>
<proteinExistence type="inferred from homology"/>
<organism evidence="3 5">
    <name type="scientific">Sphaerobolus stellatus (strain SS14)</name>
    <dbReference type="NCBI Taxonomy" id="990650"/>
    <lineage>
        <taxon>Eukaryota</taxon>
        <taxon>Fungi</taxon>
        <taxon>Dikarya</taxon>
        <taxon>Basidiomycota</taxon>
        <taxon>Agaricomycotina</taxon>
        <taxon>Agaricomycetes</taxon>
        <taxon>Phallomycetidae</taxon>
        <taxon>Geastrales</taxon>
        <taxon>Sphaerobolaceae</taxon>
        <taxon>Sphaerobolus</taxon>
    </lineage>
</organism>
<accession>A0A0C9T601</accession>
<dbReference type="NCBIfam" id="NF041278">
    <property type="entry name" value="CmcJ_NvfI_EfuI"/>
    <property type="match status" value="1"/>
</dbReference>
<reference evidence="3 5" key="1">
    <citation type="submission" date="2014-06" db="EMBL/GenBank/DDBJ databases">
        <title>Evolutionary Origins and Diversification of the Mycorrhizal Mutualists.</title>
        <authorList>
            <consortium name="DOE Joint Genome Institute"/>
            <consortium name="Mycorrhizal Genomics Consortium"/>
            <person name="Kohler A."/>
            <person name="Kuo A."/>
            <person name="Nagy L.G."/>
            <person name="Floudas D."/>
            <person name="Copeland A."/>
            <person name="Barry K.W."/>
            <person name="Cichocki N."/>
            <person name="Veneault-Fourrey C."/>
            <person name="LaButti K."/>
            <person name="Lindquist E.A."/>
            <person name="Lipzen A."/>
            <person name="Lundell T."/>
            <person name="Morin E."/>
            <person name="Murat C."/>
            <person name="Riley R."/>
            <person name="Ohm R."/>
            <person name="Sun H."/>
            <person name="Tunlid A."/>
            <person name="Henrissat B."/>
            <person name="Grigoriev I.V."/>
            <person name="Hibbett D.S."/>
            <person name="Martin F."/>
        </authorList>
    </citation>
    <scope>NUCLEOTIDE SEQUENCE [LARGE SCALE GENOMIC DNA]</scope>
    <source>
        <strain evidence="3 5">SS14</strain>
    </source>
</reference>
<evidence type="ECO:0000256" key="1">
    <source>
        <dbReference type="ARBA" id="ARBA00023604"/>
    </source>
</evidence>
<dbReference type="Proteomes" id="UP000054279">
    <property type="component" value="Unassembled WGS sequence"/>
</dbReference>
<evidence type="ECO:0000313" key="3">
    <source>
        <dbReference type="EMBL" id="KIJ24358.1"/>
    </source>
</evidence>
<evidence type="ECO:0000313" key="4">
    <source>
        <dbReference type="EMBL" id="KIJ46281.1"/>
    </source>
</evidence>
<sequence length="173" mass="19756">VRQHLPGFGEDTPESNRGPALRVHVDQSPAAAAIRVRKHVPDSNLADELLKHRYQIINLWRPIHHPVLESPLALCDYRSIDWEKDLVPTTLRFPDRDGEILSVNYNPNHKWKYLKDMTLEEAVLIKCADSKEVDGVARLTPHTAFVDPTSPKDAPLRESIELRALVFYDDLPN</sequence>
<dbReference type="PANTHER" id="PTHR34598:SF3">
    <property type="entry name" value="OXIDOREDUCTASE AN1597"/>
    <property type="match status" value="1"/>
</dbReference>